<evidence type="ECO:0000256" key="3">
    <source>
        <dbReference type="HAMAP-Rule" id="MF_01121"/>
    </source>
</evidence>
<feature type="binding site" evidence="3 4">
    <location>
        <position position="162"/>
    </location>
    <ligand>
        <name>Zn(2+)</name>
        <dbReference type="ChEBI" id="CHEBI:29105"/>
    </ligand>
</feature>
<dbReference type="GO" id="GO:0008270">
    <property type="term" value="F:zinc ion binding"/>
    <property type="evidence" value="ECO:0007669"/>
    <property type="project" value="UniProtKB-UniRule"/>
</dbReference>
<dbReference type="GO" id="GO:0005737">
    <property type="term" value="C:cytoplasm"/>
    <property type="evidence" value="ECO:0007669"/>
    <property type="project" value="UniProtKB-SubCell"/>
</dbReference>
<comment type="catalytic activity">
    <reaction evidence="3">
        <text>N(6)-succinyl-L-lysyl-[protein] + NAD(+) + H2O = 2''-O-succinyl-ADP-D-ribose + nicotinamide + L-lysyl-[protein]</text>
        <dbReference type="Rhea" id="RHEA:47668"/>
        <dbReference type="Rhea" id="RHEA-COMP:9752"/>
        <dbReference type="Rhea" id="RHEA-COMP:11877"/>
        <dbReference type="ChEBI" id="CHEBI:15377"/>
        <dbReference type="ChEBI" id="CHEBI:17154"/>
        <dbReference type="ChEBI" id="CHEBI:29969"/>
        <dbReference type="ChEBI" id="CHEBI:57540"/>
        <dbReference type="ChEBI" id="CHEBI:87830"/>
        <dbReference type="ChEBI" id="CHEBI:87832"/>
    </reaction>
</comment>
<comment type="similarity">
    <text evidence="3">Belongs to the sirtuin family. Class III subfamily.</text>
</comment>
<dbReference type="InterPro" id="IPR027546">
    <property type="entry name" value="Sirtuin_class_III"/>
</dbReference>
<gene>
    <name evidence="3" type="primary">cobB</name>
    <name evidence="6" type="ORF">EDC25_10850</name>
</gene>
<proteinExistence type="inferred from homology"/>
<dbReference type="Gene3D" id="3.40.50.1220">
    <property type="entry name" value="TPP-binding domain"/>
    <property type="match status" value="1"/>
</dbReference>
<dbReference type="GO" id="GO:0036054">
    <property type="term" value="F:protein-malonyllysine demalonylase activity"/>
    <property type="evidence" value="ECO:0007669"/>
    <property type="project" value="InterPro"/>
</dbReference>
<accession>A0A4R3LG08</accession>
<dbReference type="EC" id="2.3.1.286" evidence="3"/>
<evidence type="ECO:0000259" key="5">
    <source>
        <dbReference type="PROSITE" id="PS50305"/>
    </source>
</evidence>
<dbReference type="InterPro" id="IPR050134">
    <property type="entry name" value="NAD-dep_sirtuin_deacylases"/>
</dbReference>
<keyword evidence="1" id="KW-0808">Transferase</keyword>
<dbReference type="InterPro" id="IPR029035">
    <property type="entry name" value="DHS-like_NAD/FAD-binding_dom"/>
</dbReference>
<dbReference type="Gene3D" id="3.30.1600.10">
    <property type="entry name" value="SIR2/SIRT2 'Small Domain"/>
    <property type="match status" value="1"/>
</dbReference>
<dbReference type="EMBL" id="SMAF01000008">
    <property type="protein sequence ID" value="TCS98470.1"/>
    <property type="molecule type" value="Genomic_DNA"/>
</dbReference>
<dbReference type="GO" id="GO:0036055">
    <property type="term" value="F:protein-succinyllysine desuccinylase activity"/>
    <property type="evidence" value="ECO:0007669"/>
    <property type="project" value="UniProtKB-UniRule"/>
</dbReference>
<sequence>MSARTDQDIAIPLARRIAGAPRVVALTGAGMSADSGVPTFRGGQDSLWSQFDPMRLATSDAFAADPDLVWGWYAWRMALVAQARPNAGHLALAALADRHPEVRVVTQNVDDLHERAGSADVVHLHGSLFRPRCSGCAAPCEHDCFDATLATRPSLRLAPPRCRRCEGRIRPGVVWFGESLPTADWQTAQDLLAGAGVVLVIGTSGQVYPAAGLASLAREHGAFVAEINPDGGGLPGGVDLVWRATAATALPALVDQLDAGVGAAHTRLKKANRT</sequence>
<keyword evidence="3 4" id="KW-0862">Zinc</keyword>
<feature type="domain" description="Deacetylase sirtuin-type" evidence="5">
    <location>
        <begin position="3"/>
        <end position="260"/>
    </location>
</feature>
<dbReference type="NCBIfam" id="NF001753">
    <property type="entry name" value="PRK00481.1-3"/>
    <property type="match status" value="1"/>
</dbReference>
<dbReference type="InterPro" id="IPR003000">
    <property type="entry name" value="Sirtuin"/>
</dbReference>
<dbReference type="GO" id="GO:0017136">
    <property type="term" value="F:histone deacetylase activity, NAD-dependent"/>
    <property type="evidence" value="ECO:0007669"/>
    <property type="project" value="TreeGrafter"/>
</dbReference>
<evidence type="ECO:0000313" key="6">
    <source>
        <dbReference type="EMBL" id="TCS98470.1"/>
    </source>
</evidence>
<reference evidence="6 7" key="1">
    <citation type="submission" date="2019-03" db="EMBL/GenBank/DDBJ databases">
        <title>Genomic Encyclopedia of Type Strains, Phase IV (KMG-IV): sequencing the most valuable type-strain genomes for metagenomic binning, comparative biology and taxonomic classification.</title>
        <authorList>
            <person name="Goeker M."/>
        </authorList>
    </citation>
    <scope>NUCLEOTIDE SEQUENCE [LARGE SCALE GENOMIC DNA]</scope>
    <source>
        <strain evidence="6 7">DSM 21944</strain>
    </source>
</reference>
<feature type="active site" description="Proton acceptor" evidence="3 4">
    <location>
        <position position="125"/>
    </location>
</feature>
<comment type="caution">
    <text evidence="3">Lacks conserved residue(s) required for the propagation of feature annotation.</text>
</comment>
<keyword evidence="3" id="KW-0963">Cytoplasm</keyword>
<dbReference type="PANTHER" id="PTHR11085">
    <property type="entry name" value="NAD-DEPENDENT PROTEIN DEACYLASE SIRTUIN-5, MITOCHONDRIAL-RELATED"/>
    <property type="match status" value="1"/>
</dbReference>
<comment type="function">
    <text evidence="3">NAD-dependent lysine deacetylase and desuccinylase that specifically removes acetyl and succinyl groups on target proteins. Modulates the activities of several proteins which are inactive in their acylated form.</text>
</comment>
<feature type="binding site" evidence="3">
    <location>
        <begin position="228"/>
        <end position="230"/>
    </location>
    <ligand>
        <name>NAD(+)</name>
        <dbReference type="ChEBI" id="CHEBI:57540"/>
    </ligand>
</feature>
<feature type="binding site" evidence="3 4">
    <location>
        <position position="165"/>
    </location>
    <ligand>
        <name>Zn(2+)</name>
        <dbReference type="ChEBI" id="CHEBI:29105"/>
    </ligand>
</feature>
<dbReference type="PANTHER" id="PTHR11085:SF10">
    <property type="entry name" value="NAD-DEPENDENT PROTEIN DEACYLASE SIRTUIN-5, MITOCHONDRIAL-RELATED"/>
    <property type="match status" value="1"/>
</dbReference>
<evidence type="ECO:0000256" key="4">
    <source>
        <dbReference type="PROSITE-ProRule" id="PRU00236"/>
    </source>
</evidence>
<feature type="binding site" evidence="3">
    <location>
        <position position="76"/>
    </location>
    <ligand>
        <name>substrate</name>
    </ligand>
</feature>
<dbReference type="Proteomes" id="UP000294599">
    <property type="component" value="Unassembled WGS sequence"/>
</dbReference>
<keyword evidence="3 4" id="KW-0479">Metal-binding</keyword>
<dbReference type="GO" id="GO:0070403">
    <property type="term" value="F:NAD+ binding"/>
    <property type="evidence" value="ECO:0007669"/>
    <property type="project" value="UniProtKB-UniRule"/>
</dbReference>
<feature type="binding site" evidence="3">
    <location>
        <position position="246"/>
    </location>
    <ligand>
        <name>NAD(+)</name>
        <dbReference type="ChEBI" id="CHEBI:57540"/>
    </ligand>
</feature>
<keyword evidence="7" id="KW-1185">Reference proteome</keyword>
<feature type="binding site" evidence="3">
    <location>
        <begin position="107"/>
        <end position="110"/>
    </location>
    <ligand>
        <name>NAD(+)</name>
        <dbReference type="ChEBI" id="CHEBI:57540"/>
    </ligand>
</feature>
<comment type="domain">
    <text evidence="3">2 residues (Tyr-73 and Arg-76) present in a large hydrophobic pocket are probably involved in substrate specificity. They are important for desuccinylation activity, but dispensable for deacetylation activity.</text>
</comment>
<dbReference type="AlphaFoldDB" id="A0A4R3LG08"/>
<feature type="binding site" evidence="3">
    <location>
        <begin position="202"/>
        <end position="204"/>
    </location>
    <ligand>
        <name>NAD(+)</name>
        <dbReference type="ChEBI" id="CHEBI:57540"/>
    </ligand>
</feature>
<dbReference type="PROSITE" id="PS50305">
    <property type="entry name" value="SIRTUIN"/>
    <property type="match status" value="1"/>
</dbReference>
<dbReference type="HAMAP" id="MF_01121">
    <property type="entry name" value="Sirtuin_ClassIII"/>
    <property type="match status" value="1"/>
</dbReference>
<evidence type="ECO:0000256" key="2">
    <source>
        <dbReference type="ARBA" id="ARBA00023027"/>
    </source>
</evidence>
<name>A0A4R3LG08_9GAMM</name>
<comment type="caution">
    <text evidence="6">The sequence shown here is derived from an EMBL/GenBank/DDBJ whole genome shotgun (WGS) entry which is preliminary data.</text>
</comment>
<evidence type="ECO:0000313" key="7">
    <source>
        <dbReference type="Proteomes" id="UP000294599"/>
    </source>
</evidence>
<feature type="binding site" evidence="3 4">
    <location>
        <position position="133"/>
    </location>
    <ligand>
        <name>Zn(2+)</name>
        <dbReference type="ChEBI" id="CHEBI:29105"/>
    </ligand>
</feature>
<comment type="cofactor">
    <cofactor evidence="3">
        <name>Zn(2+)</name>
        <dbReference type="ChEBI" id="CHEBI:29105"/>
    </cofactor>
    <text evidence="3">Binds 1 zinc ion per subunit.</text>
</comment>
<feature type="binding site" evidence="3 4">
    <location>
        <position position="136"/>
    </location>
    <ligand>
        <name>Zn(2+)</name>
        <dbReference type="ChEBI" id="CHEBI:29105"/>
    </ligand>
</feature>
<keyword evidence="2 3" id="KW-0520">NAD</keyword>
<organism evidence="6 7">
    <name type="scientific">Pseudofulvimonas gallinarii</name>
    <dbReference type="NCBI Taxonomy" id="634155"/>
    <lineage>
        <taxon>Bacteria</taxon>
        <taxon>Pseudomonadati</taxon>
        <taxon>Pseudomonadota</taxon>
        <taxon>Gammaproteobacteria</taxon>
        <taxon>Lysobacterales</taxon>
        <taxon>Rhodanobacteraceae</taxon>
        <taxon>Pseudofulvimonas</taxon>
    </lineage>
</organism>
<dbReference type="InterPro" id="IPR026591">
    <property type="entry name" value="Sirtuin_cat_small_dom_sf"/>
</dbReference>
<protein>
    <recommendedName>
        <fullName evidence="3">NAD-dependent protein deacylase</fullName>
        <ecNumber evidence="3">2.3.1.286</ecNumber>
    </recommendedName>
    <alternativeName>
        <fullName evidence="3">Regulatory protein SIR2 homolog</fullName>
    </alternativeName>
</protein>
<dbReference type="OrthoDB" id="9800582at2"/>
<comment type="subcellular location">
    <subcellularLocation>
        <location evidence="3">Cytoplasm</location>
    </subcellularLocation>
</comment>
<comment type="catalytic activity">
    <reaction evidence="3">
        <text>N(6)-acetyl-L-lysyl-[protein] + NAD(+) + H2O = 2''-O-acetyl-ADP-D-ribose + nicotinamide + L-lysyl-[protein]</text>
        <dbReference type="Rhea" id="RHEA:43636"/>
        <dbReference type="Rhea" id="RHEA-COMP:9752"/>
        <dbReference type="Rhea" id="RHEA-COMP:10731"/>
        <dbReference type="ChEBI" id="CHEBI:15377"/>
        <dbReference type="ChEBI" id="CHEBI:17154"/>
        <dbReference type="ChEBI" id="CHEBI:29969"/>
        <dbReference type="ChEBI" id="CHEBI:57540"/>
        <dbReference type="ChEBI" id="CHEBI:61930"/>
        <dbReference type="ChEBI" id="CHEBI:83767"/>
        <dbReference type="EC" id="2.3.1.286"/>
    </reaction>
</comment>
<dbReference type="SUPFAM" id="SSF52467">
    <property type="entry name" value="DHS-like NAD/FAD-binding domain"/>
    <property type="match status" value="1"/>
</dbReference>
<feature type="binding site" evidence="3">
    <location>
        <position position="73"/>
    </location>
    <ligand>
        <name>substrate</name>
    </ligand>
</feature>
<dbReference type="CDD" id="cd01412">
    <property type="entry name" value="SIRT5_Af1_CobB"/>
    <property type="match status" value="1"/>
</dbReference>
<dbReference type="InterPro" id="IPR026590">
    <property type="entry name" value="Ssirtuin_cat_dom"/>
</dbReference>
<evidence type="ECO:0000256" key="1">
    <source>
        <dbReference type="ARBA" id="ARBA00022679"/>
    </source>
</evidence>
<dbReference type="Pfam" id="PF02146">
    <property type="entry name" value="SIR2"/>
    <property type="match status" value="1"/>
</dbReference>
<dbReference type="RefSeq" id="WP_123520593.1">
    <property type="nucleotide sequence ID" value="NZ_JBHLWF010000087.1"/>
</dbReference>